<proteinExistence type="predicted"/>
<keyword evidence="1" id="KW-0732">Signal</keyword>
<dbReference type="AlphaFoldDB" id="A0A662Z4Y3"/>
<evidence type="ECO:0000313" key="2">
    <source>
        <dbReference type="EMBL" id="SEW14586.1"/>
    </source>
</evidence>
<keyword evidence="3" id="KW-1185">Reference proteome</keyword>
<name>A0A662Z4Y3_9STAP</name>
<feature type="signal peptide" evidence="1">
    <location>
        <begin position="1"/>
        <end position="20"/>
    </location>
</feature>
<evidence type="ECO:0000256" key="1">
    <source>
        <dbReference type="SAM" id="SignalP"/>
    </source>
</evidence>
<sequence>MKKLIMLVVAMLLVPTLAEADETVFENMRSCLKY</sequence>
<organism evidence="2 3">
    <name type="scientific">Aliicoccus persicus</name>
    <dbReference type="NCBI Taxonomy" id="930138"/>
    <lineage>
        <taxon>Bacteria</taxon>
        <taxon>Bacillati</taxon>
        <taxon>Bacillota</taxon>
        <taxon>Bacilli</taxon>
        <taxon>Bacillales</taxon>
        <taxon>Staphylococcaceae</taxon>
        <taxon>Aliicoccus</taxon>
    </lineage>
</organism>
<accession>A0A662Z4Y3</accession>
<protein>
    <submittedName>
        <fullName evidence="2">Uncharacterized protein</fullName>
    </submittedName>
</protein>
<dbReference type="Proteomes" id="UP000243605">
    <property type="component" value="Unassembled WGS sequence"/>
</dbReference>
<reference evidence="2 3" key="1">
    <citation type="submission" date="2016-10" db="EMBL/GenBank/DDBJ databases">
        <authorList>
            <person name="Varghese N."/>
            <person name="Submissions S."/>
        </authorList>
    </citation>
    <scope>NUCLEOTIDE SEQUENCE [LARGE SCALE GENOMIC DNA]</scope>
    <source>
        <strain evidence="2 3">IBRC-M10081</strain>
    </source>
</reference>
<feature type="chain" id="PRO_5024849461" evidence="1">
    <location>
        <begin position="21"/>
        <end position="34"/>
    </location>
</feature>
<gene>
    <name evidence="2" type="ORF">SAMN05192557_1813</name>
</gene>
<dbReference type="EMBL" id="FOIT01000006">
    <property type="protein sequence ID" value="SEW14586.1"/>
    <property type="molecule type" value="Genomic_DNA"/>
</dbReference>
<evidence type="ECO:0000313" key="3">
    <source>
        <dbReference type="Proteomes" id="UP000243605"/>
    </source>
</evidence>